<organism evidence="1 2">
    <name type="scientific">Microlunatus antarcticus</name>
    <dbReference type="NCBI Taxonomy" id="53388"/>
    <lineage>
        <taxon>Bacteria</taxon>
        <taxon>Bacillati</taxon>
        <taxon>Actinomycetota</taxon>
        <taxon>Actinomycetes</taxon>
        <taxon>Propionibacteriales</taxon>
        <taxon>Propionibacteriaceae</taxon>
        <taxon>Microlunatus</taxon>
    </lineage>
</organism>
<dbReference type="InterPro" id="IPR036215">
    <property type="entry name" value="TM0957-like_sf"/>
</dbReference>
<comment type="caution">
    <text evidence="1">The sequence shown here is derived from an EMBL/GenBank/DDBJ whole genome shotgun (WGS) entry which is preliminary data.</text>
</comment>
<dbReference type="SUPFAM" id="SSF141318">
    <property type="entry name" value="TM0957-like"/>
    <property type="match status" value="1"/>
</dbReference>
<dbReference type="EMBL" id="JACHZG010000001">
    <property type="protein sequence ID" value="MBB3328423.1"/>
    <property type="molecule type" value="Genomic_DNA"/>
</dbReference>
<reference evidence="1 2" key="1">
    <citation type="submission" date="2020-08" db="EMBL/GenBank/DDBJ databases">
        <title>Sequencing the genomes of 1000 actinobacteria strains.</title>
        <authorList>
            <person name="Klenk H.-P."/>
        </authorList>
    </citation>
    <scope>NUCLEOTIDE SEQUENCE [LARGE SCALE GENOMIC DNA]</scope>
    <source>
        <strain evidence="1 2">DSM 11053</strain>
    </source>
</reference>
<keyword evidence="1" id="KW-0449">Lipoprotein</keyword>
<name>A0A7W5JY23_9ACTN</name>
<evidence type="ECO:0000313" key="1">
    <source>
        <dbReference type="EMBL" id="MBB3328423.1"/>
    </source>
</evidence>
<proteinExistence type="predicted"/>
<dbReference type="Pfam" id="PF10054">
    <property type="entry name" value="DUF2291"/>
    <property type="match status" value="1"/>
</dbReference>
<dbReference type="InterPro" id="IPR014582">
    <property type="entry name" value="UCP033535_lipo"/>
</dbReference>
<dbReference type="RefSeq" id="WP_183340288.1">
    <property type="nucleotide sequence ID" value="NZ_JACHZG010000001.1"/>
</dbReference>
<gene>
    <name evidence="1" type="ORF">FHX39_003367</name>
</gene>
<accession>A0A7W5JY23</accession>
<dbReference type="Proteomes" id="UP000565572">
    <property type="component" value="Unassembled WGS sequence"/>
</dbReference>
<dbReference type="AlphaFoldDB" id="A0A7W5JY23"/>
<sequence length="226" mass="23397">MATVKTATSSRRLSPARIVGVVALVALVVAMALSTKFLTPAELATIAPKPFDPVATAEDLYGRAKTTIPGEAADLGKVVPAFQSDPRSAADTYKAVSPSENSYVFDVKATGTVVEASDASLRLQVDGVPNQTVVLVPLTTAVNGSVLRDAMGFKFADAPGQTQYQYVSDEIKKLMLADLQSSVPDPASLQGKKVTVVGVVSVTSTGGGPVPRAKPVNVQPLTIEAS</sequence>
<evidence type="ECO:0000313" key="2">
    <source>
        <dbReference type="Proteomes" id="UP000565572"/>
    </source>
</evidence>
<keyword evidence="2" id="KW-1185">Reference proteome</keyword>
<protein>
    <submittedName>
        <fullName evidence="1">Putative lipoprotein</fullName>
    </submittedName>
</protein>